<dbReference type="OrthoDB" id="9811974at2"/>
<keyword evidence="2" id="KW-0812">Transmembrane</keyword>
<keyword evidence="2" id="KW-1133">Transmembrane helix</keyword>
<feature type="transmembrane region" description="Helical" evidence="2">
    <location>
        <begin position="236"/>
        <end position="257"/>
    </location>
</feature>
<dbReference type="eggNOG" id="COG4243">
    <property type="taxonomic scope" value="Bacteria"/>
</dbReference>
<feature type="transmembrane region" description="Helical" evidence="2">
    <location>
        <begin position="99"/>
        <end position="117"/>
    </location>
</feature>
<evidence type="ECO:0000313" key="4">
    <source>
        <dbReference type="Proteomes" id="UP000008495"/>
    </source>
</evidence>
<evidence type="ECO:0000256" key="2">
    <source>
        <dbReference type="SAM" id="Phobius"/>
    </source>
</evidence>
<keyword evidence="2" id="KW-0472">Membrane</keyword>
<feature type="transmembrane region" description="Helical" evidence="2">
    <location>
        <begin position="181"/>
        <end position="200"/>
    </location>
</feature>
<protein>
    <recommendedName>
        <fullName evidence="5">NnrS family protein</fullName>
    </recommendedName>
</protein>
<dbReference type="RefSeq" id="WP_006503557.1">
    <property type="nucleotide sequence ID" value="NZ_BAGZ01000017.1"/>
</dbReference>
<sequence>MPHDTVRHRYLLLATGGISLLAGLDAALLRLGVWAPVGGELAAHLPGRHGILMVLGFLGTLIALERAVALRTPWGYAAPACTGAGGVTLALGVPVPFGAVFLVDGAVLLLLVYAALYRRRKDTTVAVEALGALAALVAALLWMRIDVPHLLPWLATFVIATIAAERVELARIHLPAHSADIMLFLVLGLVATSTATLLIGDPGARAFGLVQLVVVGWLGHHDIARRTVHGNGLPRFSAAAMLLGYGWLAVAGAIWLVAGRPADNTTYDIAVHATFIGFAMSMVFAHAPVILPGVVRRPLPYHPAMWSLLAVLHLGLAVRVVGALTTNTPVWTSGSVVTVLALAVFPPSMILLSVLGGRPRAATAAGRAARPESPSRPSASPESTRR</sequence>
<dbReference type="Proteomes" id="UP000008495">
    <property type="component" value="Unassembled WGS sequence"/>
</dbReference>
<feature type="transmembrane region" description="Helical" evidence="2">
    <location>
        <begin position="269"/>
        <end position="291"/>
    </location>
</feature>
<dbReference type="STRING" id="100225.SAMN05421595_0011"/>
<organism evidence="3 4">
    <name type="scientific">Austwickia chelonae NBRC 105200</name>
    <dbReference type="NCBI Taxonomy" id="1184607"/>
    <lineage>
        <taxon>Bacteria</taxon>
        <taxon>Bacillati</taxon>
        <taxon>Actinomycetota</taxon>
        <taxon>Actinomycetes</taxon>
        <taxon>Micrococcales</taxon>
        <taxon>Dermatophilaceae</taxon>
        <taxon>Austwickia</taxon>
    </lineage>
</organism>
<feature type="transmembrane region" description="Helical" evidence="2">
    <location>
        <begin position="124"/>
        <end position="145"/>
    </location>
</feature>
<keyword evidence="4" id="KW-1185">Reference proteome</keyword>
<comment type="caution">
    <text evidence="3">The sequence shown here is derived from an EMBL/GenBank/DDBJ whole genome shotgun (WGS) entry which is preliminary data.</text>
</comment>
<gene>
    <name evidence="3" type="ORF">AUCHE_17_00100</name>
</gene>
<feature type="transmembrane region" description="Helical" evidence="2">
    <location>
        <begin position="330"/>
        <end position="352"/>
    </location>
</feature>
<evidence type="ECO:0008006" key="5">
    <source>
        <dbReference type="Google" id="ProtNLM"/>
    </source>
</evidence>
<feature type="transmembrane region" description="Helical" evidence="2">
    <location>
        <begin position="50"/>
        <end position="69"/>
    </location>
</feature>
<accession>K6VTX8</accession>
<feature type="region of interest" description="Disordered" evidence="1">
    <location>
        <begin position="363"/>
        <end position="386"/>
    </location>
</feature>
<dbReference type="EMBL" id="BAGZ01000017">
    <property type="protein sequence ID" value="GAB78800.1"/>
    <property type="molecule type" value="Genomic_DNA"/>
</dbReference>
<feature type="transmembrane region" description="Helical" evidence="2">
    <location>
        <begin position="76"/>
        <end position="93"/>
    </location>
</feature>
<evidence type="ECO:0000313" key="3">
    <source>
        <dbReference type="EMBL" id="GAB78800.1"/>
    </source>
</evidence>
<reference evidence="3 4" key="1">
    <citation type="submission" date="2012-08" db="EMBL/GenBank/DDBJ databases">
        <title>Whole genome shotgun sequence of Austwickia chelonae NBRC 105200.</title>
        <authorList>
            <person name="Yoshida I."/>
            <person name="Hosoyama A."/>
            <person name="Tsuchikane K."/>
            <person name="Katsumata H."/>
            <person name="Ando Y."/>
            <person name="Ohji S."/>
            <person name="Hamada M."/>
            <person name="Tamura T."/>
            <person name="Yamazoe A."/>
            <person name="Yamazaki S."/>
            <person name="Fujita N."/>
        </authorList>
    </citation>
    <scope>NUCLEOTIDE SEQUENCE [LARGE SCALE GENOMIC DNA]</scope>
    <source>
        <strain evidence="3 4">NBRC 105200</strain>
    </source>
</reference>
<proteinExistence type="predicted"/>
<evidence type="ECO:0000256" key="1">
    <source>
        <dbReference type="SAM" id="MobiDB-lite"/>
    </source>
</evidence>
<feature type="transmembrane region" description="Helical" evidence="2">
    <location>
        <begin position="303"/>
        <end position="324"/>
    </location>
</feature>
<dbReference type="AlphaFoldDB" id="K6VTX8"/>
<name>K6VTX8_9MICO</name>